<evidence type="ECO:0000259" key="1">
    <source>
        <dbReference type="Pfam" id="PF07819"/>
    </source>
</evidence>
<proteinExistence type="predicted"/>
<dbReference type="InterPro" id="IPR012908">
    <property type="entry name" value="PGAP1-ab_dom-like"/>
</dbReference>
<gene>
    <name evidence="2" type="ORF">BMON_0090</name>
</gene>
<sequence>MAWEVSSHIRGGTVTTAATLEEYARVARALTDEASTLDGLAVSWTATGLEIRTKTAAIPCLVHRAAGLSPGPGHTAMSFANLHAEADRCAAWCRSIAERTRHLSDLLIRAHALYADAEAESRGFMDSIVQGATTFLPVHTGLGVGASALAGAFGPGRGDDTPRGLAALDSTSWAHHGFMRGLGVGAAPLNLFTARHGQVNAGAERIAGIARRMADNRQGDTLRVTRVHPKTPVLTASRSLPQALENLRTLDSERTYDGAGVTVPSRSGLDYATIAVQRYRRPDGSHSWLVVIPGTDGQPDSPFGWMQNVEAMSADPVRRRHADSVRLVKQAMAGAGIGPRDEVALVGHSQGGIVAAAIAADEGKRYAIKHVVTAGAPIAGHPIPSRTWVTSIEIEDELVAALDGADNPSSPSWLTVHGTVRRADAGSSPPFSASRVRGVGEQREMSHGLPFHQAAYRHAKELGSPGVRRHERHFQDLIAGELEETSYWQGRMSHDSQGR</sequence>
<dbReference type="Proteomes" id="UP000029082">
    <property type="component" value="Unassembled WGS sequence"/>
</dbReference>
<accession>A0A087CAC2</accession>
<dbReference type="GO" id="GO:0016788">
    <property type="term" value="F:hydrolase activity, acting on ester bonds"/>
    <property type="evidence" value="ECO:0007669"/>
    <property type="project" value="InterPro"/>
</dbReference>
<dbReference type="eggNOG" id="COG1075">
    <property type="taxonomic scope" value="Bacteria"/>
</dbReference>
<dbReference type="Pfam" id="PF07819">
    <property type="entry name" value="PGAP1"/>
    <property type="match status" value="1"/>
</dbReference>
<reference evidence="2 3" key="1">
    <citation type="submission" date="2014-03" db="EMBL/GenBank/DDBJ databases">
        <title>Genomics of Bifidobacteria.</title>
        <authorList>
            <person name="Ventura M."/>
            <person name="Milani C."/>
            <person name="Lugli G.A."/>
        </authorList>
    </citation>
    <scope>NUCLEOTIDE SEQUENCE [LARGE SCALE GENOMIC DNA]</scope>
    <source>
        <strain evidence="2 3">DSM 21395</strain>
    </source>
</reference>
<dbReference type="SUPFAM" id="SSF53474">
    <property type="entry name" value="alpha/beta-Hydrolases"/>
    <property type="match status" value="1"/>
</dbReference>
<dbReference type="GeneID" id="93094123"/>
<dbReference type="AlphaFoldDB" id="A0A087CAC2"/>
<feature type="domain" description="GPI inositol-deacylase PGAP1-like alpha/beta" evidence="1">
    <location>
        <begin position="339"/>
        <end position="385"/>
    </location>
</feature>
<organism evidence="2 3">
    <name type="scientific">Bifidobacterium mongoliense DSM 21395</name>
    <dbReference type="NCBI Taxonomy" id="1437603"/>
    <lineage>
        <taxon>Bacteria</taxon>
        <taxon>Bacillati</taxon>
        <taxon>Actinomycetota</taxon>
        <taxon>Actinomycetes</taxon>
        <taxon>Bifidobacteriales</taxon>
        <taxon>Bifidobacteriaceae</taxon>
        <taxon>Bifidobacterium</taxon>
    </lineage>
</organism>
<dbReference type="OrthoDB" id="5095936at2"/>
<evidence type="ECO:0000313" key="3">
    <source>
        <dbReference type="Proteomes" id="UP000029082"/>
    </source>
</evidence>
<dbReference type="EMBL" id="JGZE01000001">
    <property type="protein sequence ID" value="KFI80222.1"/>
    <property type="molecule type" value="Genomic_DNA"/>
</dbReference>
<dbReference type="RefSeq" id="WP_033512187.1">
    <property type="nucleotide sequence ID" value="NZ_JDUO01000003.1"/>
</dbReference>
<protein>
    <submittedName>
        <fullName evidence="2">PGAP1-like domain protein</fullName>
    </submittedName>
</protein>
<dbReference type="InterPro" id="IPR029058">
    <property type="entry name" value="AB_hydrolase_fold"/>
</dbReference>
<evidence type="ECO:0000313" key="2">
    <source>
        <dbReference type="EMBL" id="KFI80222.1"/>
    </source>
</evidence>
<keyword evidence="3" id="KW-1185">Reference proteome</keyword>
<dbReference type="STRING" id="1437603.GCA_000771525_00992"/>
<dbReference type="Gene3D" id="3.40.50.1820">
    <property type="entry name" value="alpha/beta hydrolase"/>
    <property type="match status" value="1"/>
</dbReference>
<name>A0A087CAC2_9BIFI</name>
<comment type="caution">
    <text evidence="2">The sequence shown here is derived from an EMBL/GenBank/DDBJ whole genome shotgun (WGS) entry which is preliminary data.</text>
</comment>